<proteinExistence type="predicted"/>
<protein>
    <submittedName>
        <fullName evidence="2">Uncharacterized protein</fullName>
    </submittedName>
</protein>
<dbReference type="EMBL" id="JAHDVG010000487">
    <property type="protein sequence ID" value="KAH1166045.1"/>
    <property type="molecule type" value="Genomic_DNA"/>
</dbReference>
<evidence type="ECO:0000313" key="3">
    <source>
        <dbReference type="Proteomes" id="UP000827986"/>
    </source>
</evidence>
<dbReference type="AlphaFoldDB" id="A0A9D3WSQ9"/>
<organism evidence="2 3">
    <name type="scientific">Mauremys mutica</name>
    <name type="common">yellowpond turtle</name>
    <dbReference type="NCBI Taxonomy" id="74926"/>
    <lineage>
        <taxon>Eukaryota</taxon>
        <taxon>Metazoa</taxon>
        <taxon>Chordata</taxon>
        <taxon>Craniata</taxon>
        <taxon>Vertebrata</taxon>
        <taxon>Euteleostomi</taxon>
        <taxon>Archelosauria</taxon>
        <taxon>Testudinata</taxon>
        <taxon>Testudines</taxon>
        <taxon>Cryptodira</taxon>
        <taxon>Durocryptodira</taxon>
        <taxon>Testudinoidea</taxon>
        <taxon>Geoemydidae</taxon>
        <taxon>Geoemydinae</taxon>
        <taxon>Mauremys</taxon>
    </lineage>
</organism>
<name>A0A9D3WSQ9_9SAUR</name>
<feature type="region of interest" description="Disordered" evidence="1">
    <location>
        <begin position="12"/>
        <end position="48"/>
    </location>
</feature>
<evidence type="ECO:0000256" key="1">
    <source>
        <dbReference type="SAM" id="MobiDB-lite"/>
    </source>
</evidence>
<accession>A0A9D3WSQ9</accession>
<evidence type="ECO:0000313" key="2">
    <source>
        <dbReference type="EMBL" id="KAH1166045.1"/>
    </source>
</evidence>
<gene>
    <name evidence="2" type="ORF">KIL84_015217</name>
</gene>
<feature type="compositionally biased region" description="Polar residues" evidence="1">
    <location>
        <begin position="20"/>
        <end position="32"/>
    </location>
</feature>
<sequence>MASEFWVRLDVSQKNKTKKSQPTAWKKSTSCPAPTPSLKATGKANHRDATAHALKQGQLGRCVYRVYPTSLVARATLSSFPFPVLVLIQSLFLPNPKGV</sequence>
<keyword evidence="3" id="KW-1185">Reference proteome</keyword>
<comment type="caution">
    <text evidence="2">The sequence shown here is derived from an EMBL/GenBank/DDBJ whole genome shotgun (WGS) entry which is preliminary data.</text>
</comment>
<dbReference type="Proteomes" id="UP000827986">
    <property type="component" value="Unassembled WGS sequence"/>
</dbReference>
<reference evidence="2" key="1">
    <citation type="submission" date="2021-09" db="EMBL/GenBank/DDBJ databases">
        <title>The genome of Mauremys mutica provides insights into the evolution of semi-aquatic lifestyle.</title>
        <authorList>
            <person name="Gong S."/>
            <person name="Gao Y."/>
        </authorList>
    </citation>
    <scope>NUCLEOTIDE SEQUENCE</scope>
    <source>
        <strain evidence="2">MM-2020</strain>
        <tissue evidence="2">Muscle</tissue>
    </source>
</reference>